<protein>
    <submittedName>
        <fullName evidence="1">Uncharacterized protein</fullName>
    </submittedName>
</protein>
<keyword evidence="2" id="KW-1185">Reference proteome</keyword>
<dbReference type="Proteomes" id="UP000198287">
    <property type="component" value="Unassembled WGS sequence"/>
</dbReference>
<evidence type="ECO:0000313" key="2">
    <source>
        <dbReference type="Proteomes" id="UP000198287"/>
    </source>
</evidence>
<dbReference type="EMBL" id="LNIX01000074">
    <property type="protein sequence ID" value="OXA36758.1"/>
    <property type="molecule type" value="Genomic_DNA"/>
</dbReference>
<accession>A0A226CW63</accession>
<sequence>MIVQFLPQAFSIGTDEQSQSVPCTNTQSSVLSSSASVQTQSSQTIHTITGVKTCKSTQNQCFICGCKTGRTRLPAGSIRQAWQLRQIFIPLKNRCCKSHLVDGKFTFQALEDIEVHKLGVELSGDKLFEWMVEMR</sequence>
<gene>
    <name evidence="1" type="ORF">Fcan01_28473</name>
</gene>
<name>A0A226CW63_FOLCA</name>
<reference evidence="1 2" key="1">
    <citation type="submission" date="2015-12" db="EMBL/GenBank/DDBJ databases">
        <title>The genome of Folsomia candida.</title>
        <authorList>
            <person name="Faddeeva A."/>
            <person name="Derks M.F."/>
            <person name="Anvar Y."/>
            <person name="Smit S."/>
            <person name="Van Straalen N."/>
            <person name="Roelofs D."/>
        </authorList>
    </citation>
    <scope>NUCLEOTIDE SEQUENCE [LARGE SCALE GENOMIC DNA]</scope>
    <source>
        <strain evidence="1 2">VU population</strain>
        <tissue evidence="1">Whole body</tissue>
    </source>
</reference>
<proteinExistence type="predicted"/>
<comment type="caution">
    <text evidence="1">The sequence shown here is derived from an EMBL/GenBank/DDBJ whole genome shotgun (WGS) entry which is preliminary data.</text>
</comment>
<evidence type="ECO:0000313" key="1">
    <source>
        <dbReference type="EMBL" id="OXA36758.1"/>
    </source>
</evidence>
<organism evidence="1 2">
    <name type="scientific">Folsomia candida</name>
    <name type="common">Springtail</name>
    <dbReference type="NCBI Taxonomy" id="158441"/>
    <lineage>
        <taxon>Eukaryota</taxon>
        <taxon>Metazoa</taxon>
        <taxon>Ecdysozoa</taxon>
        <taxon>Arthropoda</taxon>
        <taxon>Hexapoda</taxon>
        <taxon>Collembola</taxon>
        <taxon>Entomobryomorpha</taxon>
        <taxon>Isotomoidea</taxon>
        <taxon>Isotomidae</taxon>
        <taxon>Proisotominae</taxon>
        <taxon>Folsomia</taxon>
    </lineage>
</organism>
<dbReference type="AlphaFoldDB" id="A0A226CW63"/>